<feature type="region of interest" description="Disordered" evidence="1">
    <location>
        <begin position="1"/>
        <end position="49"/>
    </location>
</feature>
<keyword evidence="3" id="KW-1185">Reference proteome</keyword>
<dbReference type="OrthoDB" id="26149at2759"/>
<dbReference type="InterPro" id="IPR016024">
    <property type="entry name" value="ARM-type_fold"/>
</dbReference>
<dbReference type="AlphaFoldDB" id="A0A5M3YVI3"/>
<gene>
    <name evidence="2" type="ORF">ATEIFO6365_0002103000</name>
</gene>
<dbReference type="InterPro" id="IPR040144">
    <property type="entry name" value="RAP1GDS1"/>
</dbReference>
<dbReference type="Gene3D" id="1.25.10.10">
    <property type="entry name" value="Leucine-rich Repeat Variant"/>
    <property type="match status" value="2"/>
</dbReference>
<sequence>MNDQNQASAEQTLSMSDMPAFNSGGLDLPPLDQVLSDLGPLPASSDETTTLVSSEEDQALFNSLQNALREAENSPDDAILSSLEAVPTVLSKLWSCRSRYLPQAAEALANGSRNPSWRLPYGQTGILNFFLQLLSSNADVDTGVLLHSLRLVGNSCADTDDNRAVVVNDNYTAVILRQLLNPELVKVVIPVIYNLCIDNEPAQSQVAANQIVYIILKLLKDGAFEDNDTLLTFAYELMDLVAEQEKGIETSPNGTISLLIDLALDKQATPAISQFATIVNCLAAYLDNKRFQVTCISNNMMTDVLSVLQRSLDIGAGQLAPEETQALAQLRLKVNQTLAEVSASPVFAEVYPVGSPLSQALKSWLNSAEDQLQICACVMLGNLARSDEVCETMVRELHIHKNLIQILKSDARGAVLHSALGFLKNLAIAGDNKLALGEADIIPAVSHLWSYETVPQVQFAATSIARQLIISSVENITRLLETLPEDQTQTYLSLLLALSGKTDSTPIKTEIGRIVASICRTVIPKSREEDAAARGLVERLFSMHDAVALPLGDMIAQTQWPVVRSEGWFALALMGSSELGAGAVVGCLQKQNLLPLIEEVLRENPETADEADRLRLTKDRDNIIVLVQELLKNEAVSLPDDWKETVQTLMNTHVAQQLKSSSA</sequence>
<accession>A0A5M3YVI3</accession>
<dbReference type="EMBL" id="BLJY01000002">
    <property type="protein sequence ID" value="GFF13919.1"/>
    <property type="molecule type" value="Genomic_DNA"/>
</dbReference>
<dbReference type="SUPFAM" id="SSF48371">
    <property type="entry name" value="ARM repeat"/>
    <property type="match status" value="1"/>
</dbReference>
<dbReference type="GO" id="GO:0005085">
    <property type="term" value="F:guanyl-nucleotide exchange factor activity"/>
    <property type="evidence" value="ECO:0007669"/>
    <property type="project" value="InterPro"/>
</dbReference>
<reference evidence="2 3" key="1">
    <citation type="submission" date="2020-01" db="EMBL/GenBank/DDBJ databases">
        <title>Aspergillus terreus IFO 6365 whole genome shotgun sequence.</title>
        <authorList>
            <person name="Kanamasa S."/>
            <person name="Takahashi H."/>
        </authorList>
    </citation>
    <scope>NUCLEOTIDE SEQUENCE [LARGE SCALE GENOMIC DNA]</scope>
    <source>
        <strain evidence="2 3">IFO 6365</strain>
    </source>
</reference>
<name>A0A5M3YVI3_ASPTE</name>
<dbReference type="Proteomes" id="UP000452235">
    <property type="component" value="Unassembled WGS sequence"/>
</dbReference>
<evidence type="ECO:0000313" key="2">
    <source>
        <dbReference type="EMBL" id="GFF13919.1"/>
    </source>
</evidence>
<proteinExistence type="predicted"/>
<dbReference type="VEuPathDB" id="FungiDB:ATEG_02749"/>
<organism evidence="2 3">
    <name type="scientific">Aspergillus terreus</name>
    <dbReference type="NCBI Taxonomy" id="33178"/>
    <lineage>
        <taxon>Eukaryota</taxon>
        <taxon>Fungi</taxon>
        <taxon>Dikarya</taxon>
        <taxon>Ascomycota</taxon>
        <taxon>Pezizomycotina</taxon>
        <taxon>Eurotiomycetes</taxon>
        <taxon>Eurotiomycetidae</taxon>
        <taxon>Eurotiales</taxon>
        <taxon>Aspergillaceae</taxon>
        <taxon>Aspergillus</taxon>
        <taxon>Aspergillus subgen. Circumdati</taxon>
    </lineage>
</organism>
<dbReference type="PANTHER" id="PTHR10957">
    <property type="entry name" value="RAP1 GTPASE-GDP DISSOCIATION STIMULATOR 1"/>
    <property type="match status" value="1"/>
</dbReference>
<protein>
    <submittedName>
        <fullName evidence="2">GTP-binding protein</fullName>
    </submittedName>
</protein>
<feature type="compositionally biased region" description="Polar residues" evidence="1">
    <location>
        <begin position="1"/>
        <end position="15"/>
    </location>
</feature>
<dbReference type="InterPro" id="IPR011989">
    <property type="entry name" value="ARM-like"/>
</dbReference>
<evidence type="ECO:0000313" key="3">
    <source>
        <dbReference type="Proteomes" id="UP000452235"/>
    </source>
</evidence>
<evidence type="ECO:0000256" key="1">
    <source>
        <dbReference type="SAM" id="MobiDB-lite"/>
    </source>
</evidence>
<comment type="caution">
    <text evidence="2">The sequence shown here is derived from an EMBL/GenBank/DDBJ whole genome shotgun (WGS) entry which is preliminary data.</text>
</comment>